<feature type="region of interest" description="Disordered" evidence="1">
    <location>
        <begin position="143"/>
        <end position="235"/>
    </location>
</feature>
<feature type="domain" description="Protein kinase" evidence="2">
    <location>
        <begin position="230"/>
        <end position="557"/>
    </location>
</feature>
<proteinExistence type="predicted"/>
<dbReference type="PROSITE" id="PS00108">
    <property type="entry name" value="PROTEIN_KINASE_ST"/>
    <property type="match status" value="1"/>
</dbReference>
<name>A0AAJ0DF62_9PEZI</name>
<evidence type="ECO:0000256" key="1">
    <source>
        <dbReference type="SAM" id="MobiDB-lite"/>
    </source>
</evidence>
<dbReference type="Pfam" id="PF00069">
    <property type="entry name" value="Pkinase"/>
    <property type="match status" value="1"/>
</dbReference>
<dbReference type="SMART" id="SM00220">
    <property type="entry name" value="S_TKc"/>
    <property type="match status" value="1"/>
</dbReference>
<dbReference type="Gene3D" id="1.10.510.10">
    <property type="entry name" value="Transferase(Phosphotransferase) domain 1"/>
    <property type="match status" value="1"/>
</dbReference>
<dbReference type="AlphaFoldDB" id="A0AAJ0DF62"/>
<keyword evidence="4" id="KW-1185">Reference proteome</keyword>
<gene>
    <name evidence="3" type="ORF">LTR09_005910</name>
</gene>
<dbReference type="GO" id="GO:0004672">
    <property type="term" value="F:protein kinase activity"/>
    <property type="evidence" value="ECO:0007669"/>
    <property type="project" value="InterPro"/>
</dbReference>
<protein>
    <recommendedName>
        <fullName evidence="2">Protein kinase domain-containing protein</fullName>
    </recommendedName>
</protein>
<dbReference type="InterPro" id="IPR053083">
    <property type="entry name" value="TF_kinase-domain_protein"/>
</dbReference>
<feature type="compositionally biased region" description="Polar residues" evidence="1">
    <location>
        <begin position="214"/>
        <end position="229"/>
    </location>
</feature>
<dbReference type="SUPFAM" id="SSF56112">
    <property type="entry name" value="Protein kinase-like (PK-like)"/>
    <property type="match status" value="1"/>
</dbReference>
<dbReference type="PROSITE" id="PS50011">
    <property type="entry name" value="PROTEIN_KINASE_DOM"/>
    <property type="match status" value="1"/>
</dbReference>
<accession>A0AAJ0DF62</accession>
<dbReference type="InterPro" id="IPR000719">
    <property type="entry name" value="Prot_kinase_dom"/>
</dbReference>
<evidence type="ECO:0000259" key="2">
    <source>
        <dbReference type="PROSITE" id="PS50011"/>
    </source>
</evidence>
<dbReference type="InterPro" id="IPR008271">
    <property type="entry name" value="Ser/Thr_kinase_AS"/>
</dbReference>
<dbReference type="Proteomes" id="UP001271007">
    <property type="component" value="Unassembled WGS sequence"/>
</dbReference>
<dbReference type="GO" id="GO:0005524">
    <property type="term" value="F:ATP binding"/>
    <property type="evidence" value="ECO:0007669"/>
    <property type="project" value="InterPro"/>
</dbReference>
<dbReference type="EMBL" id="JAWDJX010000018">
    <property type="protein sequence ID" value="KAK3052846.1"/>
    <property type="molecule type" value="Genomic_DNA"/>
</dbReference>
<feature type="region of interest" description="Disordered" evidence="1">
    <location>
        <begin position="557"/>
        <end position="582"/>
    </location>
</feature>
<dbReference type="InterPro" id="IPR011009">
    <property type="entry name" value="Kinase-like_dom_sf"/>
</dbReference>
<organism evidence="3 4">
    <name type="scientific">Extremus antarcticus</name>
    <dbReference type="NCBI Taxonomy" id="702011"/>
    <lineage>
        <taxon>Eukaryota</taxon>
        <taxon>Fungi</taxon>
        <taxon>Dikarya</taxon>
        <taxon>Ascomycota</taxon>
        <taxon>Pezizomycotina</taxon>
        <taxon>Dothideomycetes</taxon>
        <taxon>Dothideomycetidae</taxon>
        <taxon>Mycosphaerellales</taxon>
        <taxon>Extremaceae</taxon>
        <taxon>Extremus</taxon>
    </lineage>
</organism>
<evidence type="ECO:0000313" key="4">
    <source>
        <dbReference type="Proteomes" id="UP001271007"/>
    </source>
</evidence>
<reference evidence="3" key="1">
    <citation type="submission" date="2023-04" db="EMBL/GenBank/DDBJ databases">
        <title>Black Yeasts Isolated from many extreme environments.</title>
        <authorList>
            <person name="Coleine C."/>
            <person name="Stajich J.E."/>
            <person name="Selbmann L."/>
        </authorList>
    </citation>
    <scope>NUCLEOTIDE SEQUENCE</scope>
    <source>
        <strain evidence="3">CCFEE 5312</strain>
    </source>
</reference>
<evidence type="ECO:0000313" key="3">
    <source>
        <dbReference type="EMBL" id="KAK3052846.1"/>
    </source>
</evidence>
<sequence length="599" mass="64135">MAPGRASTPQRRTYINWRVRDHGDTSLEAIRQWTPKSRAARTALLRSARAANIAAGLGPEGTPAVPVVPIAPVHAAGPAVGGNTAGVNALGGNAPGGNAAVGNAPVGNAAVGNAPGGNAAGVNAPVGNAAGAAALGQQAQAAANGEAVNADEADDDQAQGPVDTDRGGDSPMANDQPGDDATGAAGNAEPQAGGGEEPVRQPASNLEGVGAPNIDTTQTEQDSGSPSADSESDHSAGEYKLELFLIATNTEDEEAEREKDLDSRRRLAIRQPAEFPDTLGNNDGEWAPRPVEIGTGSYGIANLWIKIRDCNIVDRIVTKDNFVSRSDWLQWINWFGDPKKPAEREHMEIHIVLPEPAIWSLFSDLVEAFLLLEYGDASAKSIGHREWQPIVHRDIKMDNVFLDDPDSSPGFPSYPKARLADFGLAVMTDITDLNNPMAYNHGAGTPGWKAPEQVRWVSIDDITHQWRNTNKLLASTNVWGIGALIIRTMNADPYDRVHDEHPTFDTPHKAHPVLNAIGMDKNLYSDALRKLARQCTSYSPGKRPTLLKLKRKIAKYTTPGTPDDKARGLRTNMMPPPDDLRPATLPLRHDQYRVGMVAL</sequence>
<comment type="caution">
    <text evidence="3">The sequence shown here is derived from an EMBL/GenBank/DDBJ whole genome shotgun (WGS) entry which is preliminary data.</text>
</comment>
<dbReference type="PANTHER" id="PTHR44305">
    <property type="entry name" value="SI:DKEY-192D15.2-RELATED"/>
    <property type="match status" value="1"/>
</dbReference>